<comment type="caution">
    <text evidence="1">The sequence shown here is derived from an EMBL/GenBank/DDBJ whole genome shotgun (WGS) entry which is preliminary data.</text>
</comment>
<keyword evidence="2" id="KW-1185">Reference proteome</keyword>
<evidence type="ECO:0000313" key="2">
    <source>
        <dbReference type="Proteomes" id="UP001057402"/>
    </source>
</evidence>
<organism evidence="1 2">
    <name type="scientific">Melastoma candidum</name>
    <dbReference type="NCBI Taxonomy" id="119954"/>
    <lineage>
        <taxon>Eukaryota</taxon>
        <taxon>Viridiplantae</taxon>
        <taxon>Streptophyta</taxon>
        <taxon>Embryophyta</taxon>
        <taxon>Tracheophyta</taxon>
        <taxon>Spermatophyta</taxon>
        <taxon>Magnoliopsida</taxon>
        <taxon>eudicotyledons</taxon>
        <taxon>Gunneridae</taxon>
        <taxon>Pentapetalae</taxon>
        <taxon>rosids</taxon>
        <taxon>malvids</taxon>
        <taxon>Myrtales</taxon>
        <taxon>Melastomataceae</taxon>
        <taxon>Melastomatoideae</taxon>
        <taxon>Melastomateae</taxon>
        <taxon>Melastoma</taxon>
    </lineage>
</organism>
<proteinExistence type="predicted"/>
<dbReference type="EMBL" id="CM042885">
    <property type="protein sequence ID" value="KAI4365237.1"/>
    <property type="molecule type" value="Genomic_DNA"/>
</dbReference>
<evidence type="ECO:0000313" key="1">
    <source>
        <dbReference type="EMBL" id="KAI4365237.1"/>
    </source>
</evidence>
<dbReference type="Proteomes" id="UP001057402">
    <property type="component" value="Chromosome 6"/>
</dbReference>
<protein>
    <submittedName>
        <fullName evidence="1">Uncharacterized protein</fullName>
    </submittedName>
</protein>
<accession>A0ACB9QEQ6</accession>
<gene>
    <name evidence="1" type="ORF">MLD38_021237</name>
</gene>
<reference evidence="2" key="1">
    <citation type="journal article" date="2023" name="Front. Plant Sci.">
        <title>Chromosomal-level genome assembly of Melastoma candidum provides insights into trichome evolution.</title>
        <authorList>
            <person name="Zhong Y."/>
            <person name="Wu W."/>
            <person name="Sun C."/>
            <person name="Zou P."/>
            <person name="Liu Y."/>
            <person name="Dai S."/>
            <person name="Zhou R."/>
        </authorList>
    </citation>
    <scope>NUCLEOTIDE SEQUENCE [LARGE SCALE GENOMIC DNA]</scope>
</reference>
<sequence length="117" mass="13619">MKSSVKAIRTDHGTKFEHYDFETFCSKYGEIHTFSTFHSSQNDVAERKNKTLIDITMAMICESRVPQNLWAEAVKTACYISSRVLIRPKFEKAPYELLMGRKTTFPTFIYLEMSAIY</sequence>
<name>A0ACB9QEQ6_9MYRT</name>